<evidence type="ECO:0000256" key="6">
    <source>
        <dbReference type="ARBA" id="ARBA00023136"/>
    </source>
</evidence>
<dbReference type="GO" id="GO:0055085">
    <property type="term" value="P:transmembrane transport"/>
    <property type="evidence" value="ECO:0007669"/>
    <property type="project" value="InterPro"/>
</dbReference>
<dbReference type="InterPro" id="IPR000515">
    <property type="entry name" value="MetI-like"/>
</dbReference>
<keyword evidence="5 7" id="KW-1133">Transmembrane helix</keyword>
<evidence type="ECO:0000256" key="5">
    <source>
        <dbReference type="ARBA" id="ARBA00022989"/>
    </source>
</evidence>
<dbReference type="InterPro" id="IPR035906">
    <property type="entry name" value="MetI-like_sf"/>
</dbReference>
<feature type="transmembrane region" description="Helical" evidence="7">
    <location>
        <begin position="157"/>
        <end position="178"/>
    </location>
</feature>
<dbReference type="Pfam" id="PF00528">
    <property type="entry name" value="BPD_transp_1"/>
    <property type="match status" value="1"/>
</dbReference>
<dbReference type="EMBL" id="FWFZ01000005">
    <property type="protein sequence ID" value="SLN36768.1"/>
    <property type="molecule type" value="Genomic_DNA"/>
</dbReference>
<feature type="transmembrane region" description="Helical" evidence="7">
    <location>
        <begin position="120"/>
        <end position="137"/>
    </location>
</feature>
<feature type="transmembrane region" description="Helical" evidence="7">
    <location>
        <begin position="85"/>
        <end position="108"/>
    </location>
</feature>
<feature type="transmembrane region" description="Helical" evidence="7">
    <location>
        <begin position="238"/>
        <end position="261"/>
    </location>
</feature>
<dbReference type="SUPFAM" id="SSF161098">
    <property type="entry name" value="MetI-like"/>
    <property type="match status" value="2"/>
</dbReference>
<feature type="transmembrane region" description="Helical" evidence="7">
    <location>
        <begin position="347"/>
        <end position="368"/>
    </location>
</feature>
<accession>A0A1Y5SB63</accession>
<keyword evidence="6 7" id="KW-0472">Membrane</keyword>
<evidence type="ECO:0000256" key="1">
    <source>
        <dbReference type="ARBA" id="ARBA00004651"/>
    </source>
</evidence>
<evidence type="ECO:0000256" key="2">
    <source>
        <dbReference type="ARBA" id="ARBA00022448"/>
    </source>
</evidence>
<protein>
    <submittedName>
        <fullName evidence="9">Lactose transport system permease protein LacF</fullName>
    </submittedName>
</protein>
<dbReference type="Gene3D" id="1.10.3720.10">
    <property type="entry name" value="MetI-like"/>
    <property type="match status" value="2"/>
</dbReference>
<feature type="domain" description="ABC transmembrane type-1" evidence="8">
    <location>
        <begin position="153"/>
        <end position="365"/>
    </location>
</feature>
<proteinExistence type="inferred from homology"/>
<dbReference type="PROSITE" id="PS50928">
    <property type="entry name" value="ABC_TM1"/>
    <property type="match status" value="1"/>
</dbReference>
<comment type="similarity">
    <text evidence="7">Belongs to the binding-protein-dependent transport system permease family.</text>
</comment>
<gene>
    <name evidence="9" type="primary">lacF_2</name>
    <name evidence="9" type="ORF">ROA7023_01348</name>
</gene>
<dbReference type="AlphaFoldDB" id="A0A1Y5SB63"/>
<dbReference type="CDD" id="cd06261">
    <property type="entry name" value="TM_PBP2"/>
    <property type="match status" value="1"/>
</dbReference>
<keyword evidence="2 7" id="KW-0813">Transport</keyword>
<dbReference type="PANTHER" id="PTHR30193:SF37">
    <property type="entry name" value="INNER MEMBRANE ABC TRANSPORTER PERMEASE PROTEIN YCJO"/>
    <property type="match status" value="1"/>
</dbReference>
<evidence type="ECO:0000313" key="9">
    <source>
        <dbReference type="EMBL" id="SLN36768.1"/>
    </source>
</evidence>
<evidence type="ECO:0000313" key="10">
    <source>
        <dbReference type="Proteomes" id="UP000193900"/>
    </source>
</evidence>
<comment type="subcellular location">
    <subcellularLocation>
        <location evidence="1 7">Cell membrane</location>
        <topology evidence="1 7">Multi-pass membrane protein</topology>
    </subcellularLocation>
</comment>
<dbReference type="InterPro" id="IPR051393">
    <property type="entry name" value="ABC_transporter_permease"/>
</dbReference>
<dbReference type="PANTHER" id="PTHR30193">
    <property type="entry name" value="ABC TRANSPORTER PERMEASE PROTEIN"/>
    <property type="match status" value="1"/>
</dbReference>
<evidence type="ECO:0000259" key="8">
    <source>
        <dbReference type="PROSITE" id="PS50928"/>
    </source>
</evidence>
<organism evidence="9 10">
    <name type="scientific">Roseisalinus antarcticus</name>
    <dbReference type="NCBI Taxonomy" id="254357"/>
    <lineage>
        <taxon>Bacteria</taxon>
        <taxon>Pseudomonadati</taxon>
        <taxon>Pseudomonadota</taxon>
        <taxon>Alphaproteobacteria</taxon>
        <taxon>Rhodobacterales</taxon>
        <taxon>Roseobacteraceae</taxon>
        <taxon>Roseisalinus</taxon>
    </lineage>
</organism>
<sequence>MEYRHWIGEGTIREAIRRQLSQRQAAWLLLAPFLATYALFLVYPFFRGVWISLHDWNLLAVAFNPDAKEFVGLRNYERVMWGRNITWGLLSAPFWQILGLIGLALSVLLRRADRLGRFNAIALGVASLLLVIIPGFHPGEEGRWYDRRFWPTVGNTLVFVGLAVPGVTASALVLAAAMNRETRAMGILRTLFFLSQVLSVTVVTLIWQIMFSPRQGLIANITETLGGTPINWLTDQQFAMAAIVIATIWWSLGIAMILFLAGLQDISKDIYEAAALDNARGVRAFWYVTLPNLKRTITLVVVLQIILHFQVFGQAHLMTQGGPNDSTQVLVRYIYQTGFRDSDLGRASAMAVFLFVIMGTFSVIQFIVGREKS</sequence>
<evidence type="ECO:0000256" key="3">
    <source>
        <dbReference type="ARBA" id="ARBA00022475"/>
    </source>
</evidence>
<feature type="transmembrane region" description="Helical" evidence="7">
    <location>
        <begin position="25"/>
        <end position="46"/>
    </location>
</feature>
<feature type="transmembrane region" description="Helical" evidence="7">
    <location>
        <begin position="190"/>
        <end position="210"/>
    </location>
</feature>
<keyword evidence="10" id="KW-1185">Reference proteome</keyword>
<name>A0A1Y5SB63_9RHOB</name>
<dbReference type="GO" id="GO:0005886">
    <property type="term" value="C:plasma membrane"/>
    <property type="evidence" value="ECO:0007669"/>
    <property type="project" value="UniProtKB-SubCell"/>
</dbReference>
<keyword evidence="4 7" id="KW-0812">Transmembrane</keyword>
<keyword evidence="3" id="KW-1003">Cell membrane</keyword>
<reference evidence="9 10" key="1">
    <citation type="submission" date="2017-03" db="EMBL/GenBank/DDBJ databases">
        <authorList>
            <person name="Afonso C.L."/>
            <person name="Miller P.J."/>
            <person name="Scott M.A."/>
            <person name="Spackman E."/>
            <person name="Goraichik I."/>
            <person name="Dimitrov K.M."/>
            <person name="Suarez D.L."/>
            <person name="Swayne D.E."/>
        </authorList>
    </citation>
    <scope>NUCLEOTIDE SEQUENCE [LARGE SCALE GENOMIC DNA]</scope>
    <source>
        <strain evidence="9 10">CECT 7023</strain>
    </source>
</reference>
<dbReference type="Proteomes" id="UP000193900">
    <property type="component" value="Unassembled WGS sequence"/>
</dbReference>
<evidence type="ECO:0000256" key="7">
    <source>
        <dbReference type="RuleBase" id="RU363032"/>
    </source>
</evidence>
<evidence type="ECO:0000256" key="4">
    <source>
        <dbReference type="ARBA" id="ARBA00022692"/>
    </source>
</evidence>